<gene>
    <name evidence="1" type="ORF">F1735_13840</name>
</gene>
<comment type="caution">
    <text evidence="1">The sequence shown here is derived from an EMBL/GenBank/DDBJ whole genome shotgun (WGS) entry which is preliminary data.</text>
</comment>
<sequence length="78" mass="7865">MWARGQGPLEISEIVAKSFCRADSWLAALRSAGTGPATLYRVDVATGAAAPFNGTANPANSVIGPGGVAVPDIAVLLK</sequence>
<name>A0ABX0MKQ3_9BURK</name>
<dbReference type="RefSeq" id="WP_167237485.1">
    <property type="nucleotide sequence ID" value="NZ_WHJF01000031.1"/>
</dbReference>
<evidence type="ECO:0000313" key="2">
    <source>
        <dbReference type="Proteomes" id="UP000610594"/>
    </source>
</evidence>
<organism evidence="1 2">
    <name type="scientific">Massilia genomosp. 1</name>
    <dbReference type="NCBI Taxonomy" id="2609280"/>
    <lineage>
        <taxon>Bacteria</taxon>
        <taxon>Pseudomonadati</taxon>
        <taxon>Pseudomonadota</taxon>
        <taxon>Betaproteobacteria</taxon>
        <taxon>Burkholderiales</taxon>
        <taxon>Oxalobacteraceae</taxon>
        <taxon>Telluria group</taxon>
        <taxon>Massilia</taxon>
    </lineage>
</organism>
<evidence type="ECO:0000313" key="1">
    <source>
        <dbReference type="EMBL" id="NHZ63375.1"/>
    </source>
</evidence>
<accession>A0ABX0MKQ3</accession>
<proteinExistence type="predicted"/>
<reference evidence="1 2" key="1">
    <citation type="submission" date="2019-10" db="EMBL/GenBank/DDBJ databases">
        <title>Taxonomy of Antarctic Massilia spp.: description of Massilia rubra sp. nov., Massilia aquatica sp. nov., Massilia mucilaginosa sp. nov., Massilia frigida sp. nov. isolated from streams, lakes and regoliths.</title>
        <authorList>
            <person name="Holochova P."/>
            <person name="Sedlacek I."/>
            <person name="Kralova S."/>
            <person name="Maslanova I."/>
            <person name="Busse H.-J."/>
            <person name="Stankova E."/>
            <person name="Vrbovska V."/>
            <person name="Kovarovic V."/>
            <person name="Bartak M."/>
            <person name="Svec P."/>
            <person name="Pantucek R."/>
        </authorList>
    </citation>
    <scope>NUCLEOTIDE SEQUENCE [LARGE SCALE GENOMIC DNA]</scope>
    <source>
        <strain evidence="1 2">CCM 8694</strain>
    </source>
</reference>
<dbReference type="Proteomes" id="UP000610594">
    <property type="component" value="Unassembled WGS sequence"/>
</dbReference>
<dbReference type="EMBL" id="WHJF01000031">
    <property type="protein sequence ID" value="NHZ63375.1"/>
    <property type="molecule type" value="Genomic_DNA"/>
</dbReference>
<protein>
    <submittedName>
        <fullName evidence="1">Uncharacterized protein</fullName>
    </submittedName>
</protein>
<keyword evidence="2" id="KW-1185">Reference proteome</keyword>